<feature type="region of interest" description="Disordered" evidence="1">
    <location>
        <begin position="155"/>
        <end position="176"/>
    </location>
</feature>
<protein>
    <submittedName>
        <fullName evidence="3">Uncharacterized protein</fullName>
    </submittedName>
</protein>
<dbReference type="AlphaFoldDB" id="A0A3N4KCP8"/>
<evidence type="ECO:0000313" key="3">
    <source>
        <dbReference type="EMBL" id="RPB08247.1"/>
    </source>
</evidence>
<organism evidence="3 4">
    <name type="scientific">Morchella conica CCBAS932</name>
    <dbReference type="NCBI Taxonomy" id="1392247"/>
    <lineage>
        <taxon>Eukaryota</taxon>
        <taxon>Fungi</taxon>
        <taxon>Dikarya</taxon>
        <taxon>Ascomycota</taxon>
        <taxon>Pezizomycotina</taxon>
        <taxon>Pezizomycetes</taxon>
        <taxon>Pezizales</taxon>
        <taxon>Morchellaceae</taxon>
        <taxon>Morchella</taxon>
    </lineage>
</organism>
<keyword evidence="4" id="KW-1185">Reference proteome</keyword>
<dbReference type="Proteomes" id="UP000277580">
    <property type="component" value="Unassembled WGS sequence"/>
</dbReference>
<name>A0A3N4KCP8_9PEZI</name>
<dbReference type="OrthoDB" id="5329582at2759"/>
<feature type="chain" id="PRO_5018074729" evidence="2">
    <location>
        <begin position="18"/>
        <end position="351"/>
    </location>
</feature>
<evidence type="ECO:0000256" key="1">
    <source>
        <dbReference type="SAM" id="MobiDB-lite"/>
    </source>
</evidence>
<accession>A0A3N4KCP8</accession>
<sequence length="351" mass="38845">MKKYIFLVSALVSRVCSSPDGADLMEPYRCRLPDEWCTWIDYGWDGRGPLLRCAVEEGWGCGERVTTTVTVTVTEYAPRPTPAFSPSPKEPGVYLEVSQDLVPTAAYTPGLLPIPQPDGRFRSDPIYQNTTRPPLEAITSYEDFEWLVPASTTVTTQSEQKTASESPVFPSITTPPGSKHELDIITHFQNQEYWGDQMAEAESTAATSNTPSQMDSPITLILPPASNAMSRLHDPMPFTTAKSTEDPGIRPSFPTTEDEPMAVLEVSCLTRSRLLFSDFKITWGPSWDDQDGCRRLRKAMNRRGVTTGWKCRQVADPELGYIMEASGHRPMSPRGLVAGAIREAFSGVSNL</sequence>
<gene>
    <name evidence="3" type="ORF">P167DRAFT_578477</name>
</gene>
<dbReference type="InParanoid" id="A0A3N4KCP8"/>
<keyword evidence="2" id="KW-0732">Signal</keyword>
<proteinExistence type="predicted"/>
<evidence type="ECO:0000256" key="2">
    <source>
        <dbReference type="SAM" id="SignalP"/>
    </source>
</evidence>
<reference evidence="3 4" key="1">
    <citation type="journal article" date="2018" name="Nat. Ecol. Evol.">
        <title>Pezizomycetes genomes reveal the molecular basis of ectomycorrhizal truffle lifestyle.</title>
        <authorList>
            <person name="Murat C."/>
            <person name="Payen T."/>
            <person name="Noel B."/>
            <person name="Kuo A."/>
            <person name="Morin E."/>
            <person name="Chen J."/>
            <person name="Kohler A."/>
            <person name="Krizsan K."/>
            <person name="Balestrini R."/>
            <person name="Da Silva C."/>
            <person name="Montanini B."/>
            <person name="Hainaut M."/>
            <person name="Levati E."/>
            <person name="Barry K.W."/>
            <person name="Belfiori B."/>
            <person name="Cichocki N."/>
            <person name="Clum A."/>
            <person name="Dockter R.B."/>
            <person name="Fauchery L."/>
            <person name="Guy J."/>
            <person name="Iotti M."/>
            <person name="Le Tacon F."/>
            <person name="Lindquist E.A."/>
            <person name="Lipzen A."/>
            <person name="Malagnac F."/>
            <person name="Mello A."/>
            <person name="Molinier V."/>
            <person name="Miyauchi S."/>
            <person name="Poulain J."/>
            <person name="Riccioni C."/>
            <person name="Rubini A."/>
            <person name="Sitrit Y."/>
            <person name="Splivallo R."/>
            <person name="Traeger S."/>
            <person name="Wang M."/>
            <person name="Zifcakova L."/>
            <person name="Wipf D."/>
            <person name="Zambonelli A."/>
            <person name="Paolocci F."/>
            <person name="Nowrousian M."/>
            <person name="Ottonello S."/>
            <person name="Baldrian P."/>
            <person name="Spatafora J.W."/>
            <person name="Henrissat B."/>
            <person name="Nagy L.G."/>
            <person name="Aury J.M."/>
            <person name="Wincker P."/>
            <person name="Grigoriev I.V."/>
            <person name="Bonfante P."/>
            <person name="Martin F.M."/>
        </authorList>
    </citation>
    <scope>NUCLEOTIDE SEQUENCE [LARGE SCALE GENOMIC DNA]</scope>
    <source>
        <strain evidence="3 4">CCBAS932</strain>
    </source>
</reference>
<feature type="signal peptide" evidence="2">
    <location>
        <begin position="1"/>
        <end position="17"/>
    </location>
</feature>
<evidence type="ECO:0000313" key="4">
    <source>
        <dbReference type="Proteomes" id="UP000277580"/>
    </source>
</evidence>
<dbReference type="EMBL" id="ML119166">
    <property type="protein sequence ID" value="RPB08247.1"/>
    <property type="molecule type" value="Genomic_DNA"/>
</dbReference>